<dbReference type="Gene3D" id="3.30.70.330">
    <property type="match status" value="2"/>
</dbReference>
<dbReference type="FunFam" id="3.30.70.330:FF:000040">
    <property type="entry name" value="Heterogeneous nuclear ribonucleoprotein A2/B1"/>
    <property type="match status" value="1"/>
</dbReference>
<dbReference type="InterPro" id="IPR035979">
    <property type="entry name" value="RBD_domain_sf"/>
</dbReference>
<dbReference type="RefSeq" id="XP_029644859.1">
    <property type="nucleotide sequence ID" value="XM_029788999.2"/>
</dbReference>
<evidence type="ECO:0000313" key="1">
    <source>
        <dbReference type="Proteomes" id="UP000515154"/>
    </source>
</evidence>
<dbReference type="PANTHER" id="PTHR48032:SF6">
    <property type="entry name" value="RNA-BINDING (RRM_RBD_RNP MOTIFS) FAMILY PROTEIN"/>
    <property type="match status" value="1"/>
</dbReference>
<organism evidence="1 2">
    <name type="scientific">Octopus sinensis</name>
    <name type="common">East Asian common octopus</name>
    <dbReference type="NCBI Taxonomy" id="2607531"/>
    <lineage>
        <taxon>Eukaryota</taxon>
        <taxon>Metazoa</taxon>
        <taxon>Spiralia</taxon>
        <taxon>Lophotrochozoa</taxon>
        <taxon>Mollusca</taxon>
        <taxon>Cephalopoda</taxon>
        <taxon>Coleoidea</taxon>
        <taxon>Octopodiformes</taxon>
        <taxon>Octopoda</taxon>
        <taxon>Incirrata</taxon>
        <taxon>Octopodidae</taxon>
        <taxon>Octopus</taxon>
    </lineage>
</organism>
<keyword evidence="1" id="KW-1185">Reference proteome</keyword>
<gene>
    <name evidence="2" type="primary">LOC115218962</name>
</gene>
<dbReference type="SMART" id="SM00360">
    <property type="entry name" value="RRM"/>
    <property type="match status" value="2"/>
</dbReference>
<dbReference type="GO" id="GO:1990904">
    <property type="term" value="C:ribonucleoprotein complex"/>
    <property type="evidence" value="ECO:0007669"/>
    <property type="project" value="UniProtKB-KW"/>
</dbReference>
<dbReference type="SUPFAM" id="SSF54928">
    <property type="entry name" value="RNA-binding domain, RBD"/>
    <property type="match status" value="2"/>
</dbReference>
<dbReference type="PROSITE" id="PS50102">
    <property type="entry name" value="RRM"/>
    <property type="match status" value="2"/>
</dbReference>
<name>A0A6P7T2E3_9MOLL</name>
<evidence type="ECO:0000313" key="2">
    <source>
        <dbReference type="RefSeq" id="XP_029644859.1"/>
    </source>
</evidence>
<dbReference type="GO" id="GO:0006417">
    <property type="term" value="P:regulation of translation"/>
    <property type="evidence" value="ECO:0007669"/>
    <property type="project" value="TreeGrafter"/>
</dbReference>
<reference evidence="2" key="1">
    <citation type="submission" date="2025-08" db="UniProtKB">
        <authorList>
            <consortium name="RefSeq"/>
        </authorList>
    </citation>
    <scope>IDENTIFICATION</scope>
</reference>
<protein>
    <submittedName>
        <fullName evidence="2">Heterogeneous nuclear ribonucleoprotein A1-like</fullName>
    </submittedName>
</protein>
<sequence length="272" mass="29845">MTMTSNSDEEKFCKLFVARLSSDTSEESLKNYFQTWGEVSKCVIVKNPSTNQSKGFAFVTFVCPEALDKVQEARPHCIDNRKLDTKRAIPQDEAPENKVSVSKMFVGGIKEDSTEDEIRNTFSPYGEIEKIDMIRDKGTGKFKRFCFVTFTDYDSVDKCVIKKHFELSGKQVEVKKAVSKDELITGRGGSGVAAYSRVLNPYGRGAFQGYSSPYGYGSAGAGWYAYPSGIANYTSDAYGTNFSCPYGNGLGGGPTRGRGSFTPRGSGPYGGW</sequence>
<dbReference type="KEGG" id="osn:115218962"/>
<dbReference type="GO" id="GO:0003729">
    <property type="term" value="F:mRNA binding"/>
    <property type="evidence" value="ECO:0007669"/>
    <property type="project" value="TreeGrafter"/>
</dbReference>
<accession>A0A6P7T2E3</accession>
<dbReference type="PANTHER" id="PTHR48032">
    <property type="entry name" value="RNA-BINDING PROTEIN MUSASHI HOMOLOG RBP6"/>
    <property type="match status" value="1"/>
</dbReference>
<dbReference type="Pfam" id="PF00076">
    <property type="entry name" value="RRM_1"/>
    <property type="match status" value="2"/>
</dbReference>
<dbReference type="AlphaFoldDB" id="A0A6P7T2E3"/>
<dbReference type="Proteomes" id="UP000515154">
    <property type="component" value="Linkage group LG1"/>
</dbReference>
<dbReference type="InterPro" id="IPR000504">
    <property type="entry name" value="RRM_dom"/>
</dbReference>
<dbReference type="InterPro" id="IPR012677">
    <property type="entry name" value="Nucleotide-bd_a/b_plait_sf"/>
</dbReference>
<proteinExistence type="predicted"/>